<evidence type="ECO:0000259" key="7">
    <source>
        <dbReference type="Pfam" id="PF08281"/>
    </source>
</evidence>
<dbReference type="InterPro" id="IPR014284">
    <property type="entry name" value="RNA_pol_sigma-70_dom"/>
</dbReference>
<keyword evidence="9" id="KW-1185">Reference proteome</keyword>
<evidence type="ECO:0000256" key="4">
    <source>
        <dbReference type="ARBA" id="ARBA00023082"/>
    </source>
</evidence>
<dbReference type="InterPro" id="IPR013249">
    <property type="entry name" value="RNA_pol_sigma70_r4_t2"/>
</dbReference>
<dbReference type="Proteomes" id="UP001603013">
    <property type="component" value="Unassembled WGS sequence"/>
</dbReference>
<name>A0ABW6YLV7_9ACTN</name>
<keyword evidence="4" id="KW-0731">Sigma factor</keyword>
<dbReference type="EMBL" id="JBIBSM010000023">
    <property type="protein sequence ID" value="MFF8280539.1"/>
    <property type="molecule type" value="Genomic_DNA"/>
</dbReference>
<dbReference type="Gene3D" id="3.10.450.50">
    <property type="match status" value="1"/>
</dbReference>
<evidence type="ECO:0000259" key="6">
    <source>
        <dbReference type="Pfam" id="PF04542"/>
    </source>
</evidence>
<evidence type="ECO:0000256" key="5">
    <source>
        <dbReference type="ARBA" id="ARBA00023163"/>
    </source>
</evidence>
<dbReference type="InterPro" id="IPR032710">
    <property type="entry name" value="NTF2-like_dom_sf"/>
</dbReference>
<dbReference type="InterPro" id="IPR052704">
    <property type="entry name" value="ECF_Sigma-70_Domain"/>
</dbReference>
<dbReference type="NCBIfam" id="NF007214">
    <property type="entry name" value="PRK09636.1"/>
    <property type="match status" value="1"/>
</dbReference>
<dbReference type="SUPFAM" id="SSF88946">
    <property type="entry name" value="Sigma2 domain of RNA polymerase sigma factors"/>
    <property type="match status" value="1"/>
</dbReference>
<dbReference type="Gene3D" id="1.10.1740.10">
    <property type="match status" value="1"/>
</dbReference>
<comment type="subunit">
    <text evidence="2">Interacts transiently with the RNA polymerase catalytic core formed by RpoA, RpoB, RpoC and RpoZ (2 alpha, 1 beta, 1 beta' and 1 omega subunit) to form the RNA polymerase holoenzyme that can initiate transcription.</text>
</comment>
<dbReference type="SUPFAM" id="SSF88659">
    <property type="entry name" value="Sigma3 and sigma4 domains of RNA polymerase sigma factors"/>
    <property type="match status" value="1"/>
</dbReference>
<feature type="domain" description="RNA polymerase sigma factor 70 region 4 type 2" evidence="7">
    <location>
        <begin position="112"/>
        <end position="162"/>
    </location>
</feature>
<proteinExistence type="inferred from homology"/>
<evidence type="ECO:0000313" key="9">
    <source>
        <dbReference type="Proteomes" id="UP001603013"/>
    </source>
</evidence>
<dbReference type="InterPro" id="IPR007627">
    <property type="entry name" value="RNA_pol_sigma70_r2"/>
</dbReference>
<dbReference type="NCBIfam" id="TIGR02937">
    <property type="entry name" value="sigma70-ECF"/>
    <property type="match status" value="1"/>
</dbReference>
<sequence length="304" mass="32779">MDENDLLAEHFEADRTHLKAVAYRMLGSLSEAEDAVQEAWLKLNRSDVSEVRNLSGWLTTVVGRVCLDMLRSRSSRREDPLEYYVPDPVVRGTDGVRDPEEEALLTDSVGLALLVVLETLGPAERLAFVLHDMFAVSFDEIAPIVDRTPAATRQLASRARRRVQGAAPAPAPDVTRQREVVDAFMAASQGGDFDGLLAVLDPDVVLRADGGKLLAAASKLVRGAEAVVNQALTFARFRHAHRTVLVNGAPGIVSVVDGRPAALMAFTVVDDRIVEIQILADPERLAPLLPADLADGAALAGDDH</sequence>
<comment type="caution">
    <text evidence="8">The sequence shown here is derived from an EMBL/GenBank/DDBJ whole genome shotgun (WGS) entry which is preliminary data.</text>
</comment>
<protein>
    <submittedName>
        <fullName evidence="8">RNA polymerase sigma factor SigJ</fullName>
    </submittedName>
</protein>
<evidence type="ECO:0000256" key="3">
    <source>
        <dbReference type="ARBA" id="ARBA00023015"/>
    </source>
</evidence>
<dbReference type="RefSeq" id="WP_391937353.1">
    <property type="nucleotide sequence ID" value="NZ_JBIBSM010000023.1"/>
</dbReference>
<feature type="domain" description="RNA polymerase sigma-70 region 2" evidence="6">
    <location>
        <begin position="12"/>
        <end position="74"/>
    </location>
</feature>
<evidence type="ECO:0000313" key="8">
    <source>
        <dbReference type="EMBL" id="MFF8280539.1"/>
    </source>
</evidence>
<dbReference type="Pfam" id="PF08281">
    <property type="entry name" value="Sigma70_r4_2"/>
    <property type="match status" value="1"/>
</dbReference>
<dbReference type="InterPro" id="IPR013324">
    <property type="entry name" value="RNA_pol_sigma_r3/r4-like"/>
</dbReference>
<gene>
    <name evidence="8" type="primary">sigJ</name>
    <name evidence="8" type="ORF">ACF05T_31365</name>
</gene>
<keyword evidence="5" id="KW-0804">Transcription</keyword>
<evidence type="ECO:0000256" key="2">
    <source>
        <dbReference type="ARBA" id="ARBA00011344"/>
    </source>
</evidence>
<comment type="similarity">
    <text evidence="1">Belongs to the sigma-70 factor family. ECF subfamily.</text>
</comment>
<dbReference type="InterPro" id="IPR013325">
    <property type="entry name" value="RNA_pol_sigma_r2"/>
</dbReference>
<keyword evidence="3" id="KW-0805">Transcription regulation</keyword>
<dbReference type="SUPFAM" id="SSF54427">
    <property type="entry name" value="NTF2-like"/>
    <property type="match status" value="1"/>
</dbReference>
<dbReference type="Gene3D" id="1.10.10.10">
    <property type="entry name" value="Winged helix-like DNA-binding domain superfamily/Winged helix DNA-binding domain"/>
    <property type="match status" value="1"/>
</dbReference>
<dbReference type="InterPro" id="IPR036388">
    <property type="entry name" value="WH-like_DNA-bd_sf"/>
</dbReference>
<organism evidence="8 9">
    <name type="scientific">Streptomyces lateritius</name>
    <dbReference type="NCBI Taxonomy" id="67313"/>
    <lineage>
        <taxon>Bacteria</taxon>
        <taxon>Bacillati</taxon>
        <taxon>Actinomycetota</taxon>
        <taxon>Actinomycetes</taxon>
        <taxon>Kitasatosporales</taxon>
        <taxon>Streptomycetaceae</taxon>
        <taxon>Streptomyces</taxon>
    </lineage>
</organism>
<dbReference type="PANTHER" id="PTHR30173">
    <property type="entry name" value="SIGMA 19 FACTOR"/>
    <property type="match status" value="1"/>
</dbReference>
<reference evidence="8 9" key="1">
    <citation type="submission" date="2024-10" db="EMBL/GenBank/DDBJ databases">
        <title>The Natural Products Discovery Center: Release of the First 8490 Sequenced Strains for Exploring Actinobacteria Biosynthetic Diversity.</title>
        <authorList>
            <person name="Kalkreuter E."/>
            <person name="Kautsar S.A."/>
            <person name="Yang D."/>
            <person name="Bader C.D."/>
            <person name="Teijaro C.N."/>
            <person name="Fluegel L."/>
            <person name="Davis C.M."/>
            <person name="Simpson J.R."/>
            <person name="Lauterbach L."/>
            <person name="Steele A.D."/>
            <person name="Gui C."/>
            <person name="Meng S."/>
            <person name="Li G."/>
            <person name="Viehrig K."/>
            <person name="Ye F."/>
            <person name="Su P."/>
            <person name="Kiefer A.F."/>
            <person name="Nichols A."/>
            <person name="Cepeda A.J."/>
            <person name="Yan W."/>
            <person name="Fan B."/>
            <person name="Jiang Y."/>
            <person name="Adhikari A."/>
            <person name="Zheng C.-J."/>
            <person name="Schuster L."/>
            <person name="Cowan T.M."/>
            <person name="Smanski M.J."/>
            <person name="Chevrette M.G."/>
            <person name="De Carvalho L.P.S."/>
            <person name="Shen B."/>
        </authorList>
    </citation>
    <scope>NUCLEOTIDE SEQUENCE [LARGE SCALE GENOMIC DNA]</scope>
    <source>
        <strain evidence="8 9">NPDC015755</strain>
    </source>
</reference>
<dbReference type="Pfam" id="PF04542">
    <property type="entry name" value="Sigma70_r2"/>
    <property type="match status" value="1"/>
</dbReference>
<evidence type="ECO:0000256" key="1">
    <source>
        <dbReference type="ARBA" id="ARBA00010641"/>
    </source>
</evidence>
<dbReference type="PANTHER" id="PTHR30173:SF43">
    <property type="entry name" value="ECF RNA POLYMERASE SIGMA FACTOR SIGI-RELATED"/>
    <property type="match status" value="1"/>
</dbReference>
<accession>A0ABW6YLV7</accession>